<sequence length="73" mass="8250">MSISSLWDWFSTEIRYVLFFAMAILMIVCIVKRAWIMLVVSIIGLAFIGIFIINPDTILSLAEWLGNKLNLGG</sequence>
<dbReference type="Proteomes" id="UP000216498">
    <property type="component" value="Unassembled WGS sequence"/>
</dbReference>
<keyword evidence="1" id="KW-0812">Transmembrane</keyword>
<keyword evidence="3" id="KW-1185">Reference proteome</keyword>
<organism evidence="2 3">
    <name type="scientific">Virgibacillus indicus</name>
    <dbReference type="NCBI Taxonomy" id="2024554"/>
    <lineage>
        <taxon>Bacteria</taxon>
        <taxon>Bacillati</taxon>
        <taxon>Bacillota</taxon>
        <taxon>Bacilli</taxon>
        <taxon>Bacillales</taxon>
        <taxon>Bacillaceae</taxon>
        <taxon>Virgibacillus</taxon>
    </lineage>
</organism>
<reference evidence="2 3" key="1">
    <citation type="submission" date="2017-08" db="EMBL/GenBank/DDBJ databases">
        <title>Virgibacillus indicus sp. nov. and Virgibacillus profoundi sp. nov, two moderately halophilic bacteria isolated from marine sediment by using the Microfluidic Streak Plate.</title>
        <authorList>
            <person name="Xu B."/>
            <person name="Hu B."/>
            <person name="Wang J."/>
            <person name="Zhu Y."/>
            <person name="Huang L."/>
            <person name="Du W."/>
            <person name="Huang Y."/>
        </authorList>
    </citation>
    <scope>NUCLEOTIDE SEQUENCE [LARGE SCALE GENOMIC DNA]</scope>
    <source>
        <strain evidence="2 3">IO3-P2-C2</strain>
    </source>
</reference>
<dbReference type="OrthoDB" id="2933571at2"/>
<comment type="caution">
    <text evidence="2">The sequence shown here is derived from an EMBL/GenBank/DDBJ whole genome shotgun (WGS) entry which is preliminary data.</text>
</comment>
<dbReference type="AlphaFoldDB" id="A0A265NAH3"/>
<gene>
    <name evidence="2" type="ORF">CIL03_08420</name>
</gene>
<keyword evidence="1" id="KW-1133">Transmembrane helix</keyword>
<evidence type="ECO:0000256" key="1">
    <source>
        <dbReference type="SAM" id="Phobius"/>
    </source>
</evidence>
<dbReference type="EMBL" id="NPMS01000003">
    <property type="protein sequence ID" value="OZU89032.1"/>
    <property type="molecule type" value="Genomic_DNA"/>
</dbReference>
<feature type="transmembrane region" description="Helical" evidence="1">
    <location>
        <begin position="14"/>
        <end position="31"/>
    </location>
</feature>
<dbReference type="RefSeq" id="WP_094885390.1">
    <property type="nucleotide sequence ID" value="NZ_NPMS01000003.1"/>
</dbReference>
<keyword evidence="1" id="KW-0472">Membrane</keyword>
<evidence type="ECO:0000313" key="2">
    <source>
        <dbReference type="EMBL" id="OZU89032.1"/>
    </source>
</evidence>
<feature type="transmembrane region" description="Helical" evidence="1">
    <location>
        <begin position="36"/>
        <end position="53"/>
    </location>
</feature>
<protein>
    <submittedName>
        <fullName evidence="2">Uncharacterized protein</fullName>
    </submittedName>
</protein>
<name>A0A265NAH3_9BACI</name>
<evidence type="ECO:0000313" key="3">
    <source>
        <dbReference type="Proteomes" id="UP000216498"/>
    </source>
</evidence>
<accession>A0A265NAH3</accession>
<proteinExistence type="predicted"/>